<dbReference type="RefSeq" id="WP_169380767.1">
    <property type="nucleotide sequence ID" value="NZ_JAAXLA010000011.1"/>
</dbReference>
<evidence type="ECO:0000313" key="2">
    <source>
        <dbReference type="Proteomes" id="UP000820669"/>
    </source>
</evidence>
<proteinExistence type="predicted"/>
<reference evidence="1 2" key="1">
    <citation type="submission" date="2020-04" db="EMBL/GenBank/DDBJ databases">
        <authorList>
            <person name="Klaysubun C."/>
            <person name="Duangmal K."/>
            <person name="Lipun K."/>
        </authorList>
    </citation>
    <scope>NUCLEOTIDE SEQUENCE [LARGE SCALE GENOMIC DNA]</scope>
    <source>
        <strain evidence="1 2">K10HN5</strain>
    </source>
</reference>
<organism evidence="1 2">
    <name type="scientific">Pseudonocardia acidicola</name>
    <dbReference type="NCBI Taxonomy" id="2724939"/>
    <lineage>
        <taxon>Bacteria</taxon>
        <taxon>Bacillati</taxon>
        <taxon>Actinomycetota</taxon>
        <taxon>Actinomycetes</taxon>
        <taxon>Pseudonocardiales</taxon>
        <taxon>Pseudonocardiaceae</taxon>
        <taxon>Pseudonocardia</taxon>
    </lineage>
</organism>
<accession>A0ABX1S9S9</accession>
<sequence>MVRGLLVKAPAYVAFDLLGHDGVDLRDESYQQWRDALERLLQQWLPPGLVLTPMPRFRT</sequence>
<keyword evidence="2" id="KW-1185">Reference proteome</keyword>
<comment type="caution">
    <text evidence="1">The sequence shown here is derived from an EMBL/GenBank/DDBJ whole genome shotgun (WGS) entry which is preliminary data.</text>
</comment>
<protein>
    <submittedName>
        <fullName evidence="1">Uncharacterized protein</fullName>
    </submittedName>
</protein>
<gene>
    <name evidence="1" type="ORF">HF526_08310</name>
</gene>
<dbReference type="Proteomes" id="UP000820669">
    <property type="component" value="Unassembled WGS sequence"/>
</dbReference>
<evidence type="ECO:0000313" key="1">
    <source>
        <dbReference type="EMBL" id="NMH97317.1"/>
    </source>
</evidence>
<dbReference type="EMBL" id="JAAXLA010000011">
    <property type="protein sequence ID" value="NMH97317.1"/>
    <property type="molecule type" value="Genomic_DNA"/>
</dbReference>
<name>A0ABX1S9S9_9PSEU</name>
<dbReference type="SUPFAM" id="SSF56091">
    <property type="entry name" value="DNA ligase/mRNA capping enzyme, catalytic domain"/>
    <property type="match status" value="1"/>
</dbReference>